<dbReference type="FunCoup" id="G0MFD9">
    <property type="interactions" value="1147"/>
</dbReference>
<dbReference type="STRING" id="135651.G0MFD9"/>
<organism evidence="3">
    <name type="scientific">Caenorhabditis brenneri</name>
    <name type="common">Nematode worm</name>
    <dbReference type="NCBI Taxonomy" id="135651"/>
    <lineage>
        <taxon>Eukaryota</taxon>
        <taxon>Metazoa</taxon>
        <taxon>Ecdysozoa</taxon>
        <taxon>Nematoda</taxon>
        <taxon>Chromadorea</taxon>
        <taxon>Rhabditida</taxon>
        <taxon>Rhabditina</taxon>
        <taxon>Rhabditomorpha</taxon>
        <taxon>Rhabditoidea</taxon>
        <taxon>Rhabditidae</taxon>
        <taxon>Peloderinae</taxon>
        <taxon>Caenorhabditis</taxon>
    </lineage>
</organism>
<dbReference type="OrthoDB" id="5872165at2759"/>
<reference evidence="3" key="1">
    <citation type="submission" date="2011-07" db="EMBL/GenBank/DDBJ databases">
        <authorList>
            <consortium name="Caenorhabditis brenneri Sequencing and Analysis Consortium"/>
            <person name="Wilson R.K."/>
        </authorList>
    </citation>
    <scope>NUCLEOTIDE SEQUENCE [LARGE SCALE GENOMIC DNA]</scope>
    <source>
        <strain evidence="3">PB2801</strain>
    </source>
</reference>
<sequence length="514" mass="59893">MGDHNTSISRSELEEQSSFESSTISWNDRVKDVRQTADRFRNFQSEARGVKIQKQEDESMDPHISTSSIISSTKSKDRRVHWFDEVSEESEETFGLEMPSIISASEHLSEISDATIIQETGSMISENEGFPEMFGNLRRELLEQEKSEQEEQHHRMYTEEKIRRLKEELAALKPLPKPRKQTAWCKGKPHDAAKFPSRRIVEKIANRDQIRFKIDDIDLSTLRPELLANMNEMELKHLITAFIESNPRLRYKENYPFVTEGMFQKDFRSNELKVFSSRLGLLRVPDTRSSSKDNKADYVYFMVLAPGIYRGFSFETHPPSLVSAKFPSEHETVIHGYAILAHPFGTRQLTQKEDCWICWNDSLGMMSVRSKAAMLAMKKQPIWDKQLDVVSIDVVYKNGFAVNKITALTNRKDKEKRFPEEVFIVEDAKYQEMRSNDYVFYSNTLNYEILLERSRVGTAENHLPFEMVVAATFPRPDRLVFRCLLIIPEPAKFWNSTRQWIRDLLRARTDAYRG</sequence>
<protein>
    <submittedName>
        <fullName evidence="2">Uncharacterized protein</fullName>
    </submittedName>
</protein>
<keyword evidence="3" id="KW-1185">Reference proteome</keyword>
<accession>G0MFD9</accession>
<name>G0MFD9_CAEBE</name>
<dbReference type="AlphaFoldDB" id="G0MFD9"/>
<dbReference type="eggNOG" id="ENOG502R28Y">
    <property type="taxonomic scope" value="Eukaryota"/>
</dbReference>
<feature type="region of interest" description="Disordered" evidence="1">
    <location>
        <begin position="1"/>
        <end position="27"/>
    </location>
</feature>
<evidence type="ECO:0000256" key="1">
    <source>
        <dbReference type="SAM" id="MobiDB-lite"/>
    </source>
</evidence>
<dbReference type="Proteomes" id="UP000008068">
    <property type="component" value="Unassembled WGS sequence"/>
</dbReference>
<dbReference type="HOGENOM" id="CLU_601619_0_0_1"/>
<feature type="region of interest" description="Disordered" evidence="1">
    <location>
        <begin position="46"/>
        <end position="71"/>
    </location>
</feature>
<dbReference type="EMBL" id="GL379792">
    <property type="protein sequence ID" value="EGT54436.1"/>
    <property type="molecule type" value="Genomic_DNA"/>
</dbReference>
<evidence type="ECO:0000313" key="3">
    <source>
        <dbReference type="Proteomes" id="UP000008068"/>
    </source>
</evidence>
<dbReference type="InParanoid" id="G0MFD9"/>
<evidence type="ECO:0000313" key="2">
    <source>
        <dbReference type="EMBL" id="EGT54436.1"/>
    </source>
</evidence>
<gene>
    <name evidence="2" type="ORF">CAEBREN_13084</name>
</gene>
<proteinExistence type="predicted"/>